<comment type="caution">
    <text evidence="2">The sequence shown here is derived from an EMBL/GenBank/DDBJ whole genome shotgun (WGS) entry which is preliminary data.</text>
</comment>
<dbReference type="RefSeq" id="WP_069436584.1">
    <property type="nucleotide sequence ID" value="NZ_LPWG01000007.1"/>
</dbReference>
<dbReference type="AlphaFoldDB" id="A0A1E3W3I4"/>
<keyword evidence="3" id="KW-1185">Reference proteome</keyword>
<evidence type="ECO:0000313" key="3">
    <source>
        <dbReference type="Proteomes" id="UP000094501"/>
    </source>
</evidence>
<proteinExistence type="predicted"/>
<name>A0A1E3W3I4_9HYPH</name>
<organism evidence="2 3">
    <name type="scientific">Methyloceanibacter methanicus</name>
    <dbReference type="NCBI Taxonomy" id="1774968"/>
    <lineage>
        <taxon>Bacteria</taxon>
        <taxon>Pseudomonadati</taxon>
        <taxon>Pseudomonadota</taxon>
        <taxon>Alphaproteobacteria</taxon>
        <taxon>Hyphomicrobiales</taxon>
        <taxon>Hyphomicrobiaceae</taxon>
        <taxon>Methyloceanibacter</taxon>
    </lineage>
</organism>
<gene>
    <name evidence="2" type="ORF">AUC68_00865</name>
</gene>
<evidence type="ECO:0000313" key="2">
    <source>
        <dbReference type="EMBL" id="ODS00356.1"/>
    </source>
</evidence>
<dbReference type="STRING" id="1774968.AUC68_00865"/>
<reference evidence="2 3" key="1">
    <citation type="journal article" date="2016" name="Environ. Microbiol.">
        <title>New Methyloceanibacter diversity from North Sea sediments includes methanotroph containing solely the soluble methane monooxygenase.</title>
        <authorList>
            <person name="Vekeman B."/>
            <person name="Kerckhof F.M."/>
            <person name="Cremers G."/>
            <person name="de Vos P."/>
            <person name="Vandamme P."/>
            <person name="Boon N."/>
            <person name="Op den Camp H.J."/>
            <person name="Heylen K."/>
        </authorList>
    </citation>
    <scope>NUCLEOTIDE SEQUENCE [LARGE SCALE GENOMIC DNA]</scope>
    <source>
        <strain evidence="2 3">R-67174</strain>
    </source>
</reference>
<dbReference type="Proteomes" id="UP000094501">
    <property type="component" value="Unassembled WGS sequence"/>
</dbReference>
<feature type="chain" id="PRO_5009138915" evidence="1">
    <location>
        <begin position="28"/>
        <end position="187"/>
    </location>
</feature>
<dbReference type="EMBL" id="LPWG01000007">
    <property type="protein sequence ID" value="ODS00356.1"/>
    <property type="molecule type" value="Genomic_DNA"/>
</dbReference>
<feature type="signal peptide" evidence="1">
    <location>
        <begin position="1"/>
        <end position="27"/>
    </location>
</feature>
<keyword evidence="1" id="KW-0732">Signal</keyword>
<dbReference type="OrthoDB" id="8449347at2"/>
<evidence type="ECO:0000256" key="1">
    <source>
        <dbReference type="SAM" id="SignalP"/>
    </source>
</evidence>
<sequence>MNATDITKTLGATLVTAAALLPLPASAEIEGTCSKAVGTYLTKNDLDNNGRTGTSRSLLVLTNGGHALLFDSDQAGAAMDSRPFGDSAGTWRCDGVDTDGTVRLTAATLDFAYPDAEGDAGQLARIDATGTYDPETETMELTGTLGFLPLNADAQSADALSKAPSTIAVSLTGRRIELPEAPPPKAP</sequence>
<accession>A0A1E3W3I4</accession>
<protein>
    <submittedName>
        <fullName evidence="2">Uncharacterized protein</fullName>
    </submittedName>
</protein>